<feature type="domain" description="T-cell immunomodulatory protein TIP C2" evidence="10">
    <location>
        <begin position="455"/>
        <end position="554"/>
    </location>
</feature>
<comment type="similarity">
    <text evidence="2">Belongs to the TIP family.</text>
</comment>
<dbReference type="InterPro" id="IPR024881">
    <property type="entry name" value="Tip"/>
</dbReference>
<dbReference type="InterPro" id="IPR028994">
    <property type="entry name" value="Integrin_alpha_N"/>
</dbReference>
<evidence type="ECO:0000256" key="2">
    <source>
        <dbReference type="ARBA" id="ARBA00006496"/>
    </source>
</evidence>
<keyword evidence="3 8" id="KW-0812">Transmembrane</keyword>
<comment type="subcellular location">
    <subcellularLocation>
        <location evidence="1">Membrane</location>
        <topology evidence="1">Single-pass type I membrane protein</topology>
    </subcellularLocation>
</comment>
<sequence>MRVTTWMLFVAFGIYGIDISLSIDEVFSMDGLIAAYGDFNSDQALDMFIVSSDWTQLKVYVWNVIKQMFMELHSVDYKTNTNENEVIVSVSTADFNGDGCLDVLLCLSTSQLKKDGFVNVTIYYGDTVSLVSGHWSVRMLDQPSVIDVNGDLLPDLFGTNSKGVRSYWISVPADTMSSGYFTEDSQFYTDISTTLVIPQSNAFVDVTGDQHADLVVKSYNNETKSIMVEIWTQDSGKKNLTLKNSLELGLKDAKYVGQMSFIDYDGDSIIDLVLPVCLTEDCSHSVLYARTTINFEDPQKNWSVVIDNTYGDWQFPLHKMNGSDNIPLTLVIGDYLLDGMIDIVTILQFKENKKLFAANLINIPCSDAKSTGCEGQRTFSVQNTMNSISDPISISLMDVYENGILDFLVTCRTGVDYVTKILRNEFVVDAAFLKVAVVGGICYTDCKCNKGSTNHGAHQVGAMTNIKTTNTDGHLMVIKAVQMAQSGYFSLQLPYIIFGLGKSPNFVDEIKIGIPKGDNQYVDRVHEWVAIIPNAQVIVIPYPKDSPSDWMTKLLVGKSKMFVQTGGVLLGTCLLIAGIIIILHVKEKKEDEKEKRKEAHKFHFDAL</sequence>
<name>T2M9G0_HYDVU</name>
<evidence type="ECO:0000256" key="4">
    <source>
        <dbReference type="ARBA" id="ARBA00022729"/>
    </source>
</evidence>
<keyword evidence="5 8" id="KW-1133">Transmembrane helix</keyword>
<dbReference type="GO" id="GO:0005886">
    <property type="term" value="C:plasma membrane"/>
    <property type="evidence" value="ECO:0007669"/>
    <property type="project" value="TreeGrafter"/>
</dbReference>
<dbReference type="EMBL" id="HAAD01002330">
    <property type="protein sequence ID" value="CDG68562.1"/>
    <property type="molecule type" value="mRNA"/>
</dbReference>
<dbReference type="InterPro" id="IPR057089">
    <property type="entry name" value="C2_TIP"/>
</dbReference>
<evidence type="ECO:0000256" key="9">
    <source>
        <dbReference type="SAM" id="SignalP"/>
    </source>
</evidence>
<keyword evidence="6 8" id="KW-0472">Membrane</keyword>
<evidence type="ECO:0000256" key="6">
    <source>
        <dbReference type="ARBA" id="ARBA00023136"/>
    </source>
</evidence>
<feature type="chain" id="PRO_5004591924" evidence="9">
    <location>
        <begin position="23"/>
        <end position="607"/>
    </location>
</feature>
<evidence type="ECO:0000256" key="7">
    <source>
        <dbReference type="ARBA" id="ARBA00023180"/>
    </source>
</evidence>
<dbReference type="SUPFAM" id="SSF69318">
    <property type="entry name" value="Integrin alpha N-terminal domain"/>
    <property type="match status" value="1"/>
</dbReference>
<keyword evidence="7" id="KW-0325">Glycoprotein</keyword>
<feature type="signal peptide" evidence="9">
    <location>
        <begin position="1"/>
        <end position="22"/>
    </location>
</feature>
<evidence type="ECO:0000259" key="10">
    <source>
        <dbReference type="Pfam" id="PF23122"/>
    </source>
</evidence>
<dbReference type="InterPro" id="IPR013517">
    <property type="entry name" value="FG-GAP"/>
</dbReference>
<evidence type="ECO:0000256" key="5">
    <source>
        <dbReference type="ARBA" id="ARBA00022989"/>
    </source>
</evidence>
<dbReference type="PANTHER" id="PTHR13412">
    <property type="entry name" value="T-CELL IMMUNOMODULATORY PROTEIN HOMOLOG"/>
    <property type="match status" value="1"/>
</dbReference>
<dbReference type="Pfam" id="PF23122">
    <property type="entry name" value="C2_ITFG1"/>
    <property type="match status" value="1"/>
</dbReference>
<dbReference type="AlphaFoldDB" id="T2M9G0"/>
<gene>
    <name evidence="11" type="primary">ITFG1</name>
</gene>
<evidence type="ECO:0000256" key="1">
    <source>
        <dbReference type="ARBA" id="ARBA00004479"/>
    </source>
</evidence>
<dbReference type="PANTHER" id="PTHR13412:SF0">
    <property type="entry name" value="T-CELL IMMUNOMODULATORY PROTEIN"/>
    <property type="match status" value="1"/>
</dbReference>
<dbReference type="Pfam" id="PF13517">
    <property type="entry name" value="FG-GAP_3"/>
    <property type="match status" value="1"/>
</dbReference>
<evidence type="ECO:0000256" key="3">
    <source>
        <dbReference type="ARBA" id="ARBA00022692"/>
    </source>
</evidence>
<dbReference type="OrthoDB" id="10250728at2759"/>
<evidence type="ECO:0000256" key="8">
    <source>
        <dbReference type="SAM" id="Phobius"/>
    </source>
</evidence>
<reference evidence="11" key="1">
    <citation type="journal article" date="2013" name="Genome Biol. Evol.">
        <title>Punctuated emergences of genetic and phenotypic innovations in eumetazoan, bilaterian, euteleostome, and hominidae ancestors.</title>
        <authorList>
            <person name="Wenger Y."/>
            <person name="Galliot B."/>
        </authorList>
    </citation>
    <scope>NUCLEOTIDE SEQUENCE</scope>
    <source>
        <tissue evidence="11">Whole animals</tissue>
    </source>
</reference>
<feature type="transmembrane region" description="Helical" evidence="8">
    <location>
        <begin position="561"/>
        <end position="585"/>
    </location>
</feature>
<proteinExistence type="evidence at transcript level"/>
<evidence type="ECO:0000313" key="11">
    <source>
        <dbReference type="EMBL" id="CDG68562.1"/>
    </source>
</evidence>
<accession>T2M9G0</accession>
<dbReference type="Gene3D" id="2.130.10.130">
    <property type="entry name" value="Integrin alpha, N-terminal"/>
    <property type="match status" value="1"/>
</dbReference>
<protein>
    <submittedName>
        <fullName evidence="11">T-cell immunomodulatory protein</fullName>
    </submittedName>
</protein>
<organism evidence="11">
    <name type="scientific">Hydra vulgaris</name>
    <name type="common">Hydra</name>
    <name type="synonym">Hydra attenuata</name>
    <dbReference type="NCBI Taxonomy" id="6087"/>
    <lineage>
        <taxon>Eukaryota</taxon>
        <taxon>Metazoa</taxon>
        <taxon>Cnidaria</taxon>
        <taxon>Hydrozoa</taxon>
        <taxon>Hydroidolina</taxon>
        <taxon>Anthoathecata</taxon>
        <taxon>Aplanulata</taxon>
        <taxon>Hydridae</taxon>
        <taxon>Hydra</taxon>
    </lineage>
</organism>
<keyword evidence="4 9" id="KW-0732">Signal</keyword>